<sequence>MLGKIIIFALIVAIIYFFIVPKFRKKDDKKDSQNFVECEKCGTFVSLDEAVLSSGKYICKECLK</sequence>
<dbReference type="KEGG" id="caj:CIG1485E_1530"/>
<organism evidence="2 3">
    <name type="scientific">Campylobacter iguaniorum</name>
    <dbReference type="NCBI Taxonomy" id="1244531"/>
    <lineage>
        <taxon>Bacteria</taxon>
        <taxon>Pseudomonadati</taxon>
        <taxon>Campylobacterota</taxon>
        <taxon>Epsilonproteobacteria</taxon>
        <taxon>Campylobacterales</taxon>
        <taxon>Campylobacteraceae</taxon>
        <taxon>Campylobacter</taxon>
    </lineage>
</organism>
<dbReference type="PATRIC" id="fig|1244531.5.peg.1735"/>
<name>A0A076FCL5_9BACT</name>
<feature type="transmembrane region" description="Helical" evidence="1">
    <location>
        <begin position="6"/>
        <end position="23"/>
    </location>
</feature>
<dbReference type="RefSeq" id="WP_038455165.1">
    <property type="nucleotide sequence ID" value="NZ_CP009043.1"/>
</dbReference>
<keyword evidence="1" id="KW-0472">Membrane</keyword>
<dbReference type="STRING" id="1244531.CIG2463D_1727"/>
<keyword evidence="3" id="KW-1185">Reference proteome</keyword>
<dbReference type="HOGENOM" id="CLU_168222_2_0_7"/>
<dbReference type="Proteomes" id="UP000028486">
    <property type="component" value="Chromosome"/>
</dbReference>
<accession>A0A076FCL5</accession>
<protein>
    <submittedName>
        <fullName evidence="2">Uncharacterized protein</fullName>
    </submittedName>
</protein>
<dbReference type="InterPro" id="IPR049708">
    <property type="entry name" value="PP0621-like"/>
</dbReference>
<dbReference type="EMBL" id="CP009043">
    <property type="protein sequence ID" value="AII15353.1"/>
    <property type="molecule type" value="Genomic_DNA"/>
</dbReference>
<evidence type="ECO:0000313" key="2">
    <source>
        <dbReference type="EMBL" id="AII15353.1"/>
    </source>
</evidence>
<evidence type="ECO:0000313" key="3">
    <source>
        <dbReference type="Proteomes" id="UP000028486"/>
    </source>
</evidence>
<dbReference type="NCBIfam" id="NF041023">
    <property type="entry name" value="PP0621_fam"/>
    <property type="match status" value="1"/>
</dbReference>
<evidence type="ECO:0000256" key="1">
    <source>
        <dbReference type="SAM" id="Phobius"/>
    </source>
</evidence>
<gene>
    <name evidence="2" type="ORF">CIG1485E_1530</name>
</gene>
<keyword evidence="1" id="KW-0812">Transmembrane</keyword>
<dbReference type="OrthoDB" id="5356091at2"/>
<keyword evidence="1" id="KW-1133">Transmembrane helix</keyword>
<reference evidence="3" key="1">
    <citation type="journal article" date="2014" name="Genome Announc.">
        <title>Complete Genome Sequence of Campylobacter iguaniorum Strain 1485ET, Isolated from a Bearded Dragon (Pogona vitticeps).</title>
        <authorList>
            <person name="Gilbert M.J."/>
            <person name="Miller W.G."/>
            <person name="Yee E."/>
            <person name="Kik M."/>
            <person name="Wagenaar J.A."/>
            <person name="Duim B."/>
        </authorList>
    </citation>
    <scope>NUCLEOTIDE SEQUENCE [LARGE SCALE GENOMIC DNA]</scope>
    <source>
        <strain evidence="3">1485E</strain>
    </source>
</reference>
<dbReference type="AlphaFoldDB" id="A0A076FCL5"/>
<proteinExistence type="predicted"/>